<dbReference type="VEuPathDB" id="FungiDB:CC1G_07136"/>
<feature type="compositionally biased region" description="Basic and acidic residues" evidence="1">
    <location>
        <begin position="866"/>
        <end position="880"/>
    </location>
</feature>
<accession>A8NR70</accession>
<dbReference type="AlphaFoldDB" id="A8NR70"/>
<dbReference type="Proteomes" id="UP000001861">
    <property type="component" value="Unassembled WGS sequence"/>
</dbReference>
<feature type="region of interest" description="Disordered" evidence="1">
    <location>
        <begin position="193"/>
        <end position="323"/>
    </location>
</feature>
<dbReference type="InParanoid" id="A8NR70"/>
<gene>
    <name evidence="3" type="ORF">CC1G_07136</name>
</gene>
<keyword evidence="4" id="KW-1185">Reference proteome</keyword>
<dbReference type="KEGG" id="cci:CC1G_07136"/>
<reference evidence="3 4" key="1">
    <citation type="journal article" date="2010" name="Proc. Natl. Acad. Sci. U.S.A.">
        <title>Insights into evolution of multicellular fungi from the assembled chromosomes of the mushroom Coprinopsis cinerea (Coprinus cinereus).</title>
        <authorList>
            <person name="Stajich J.E."/>
            <person name="Wilke S.K."/>
            <person name="Ahren D."/>
            <person name="Au C.H."/>
            <person name="Birren B.W."/>
            <person name="Borodovsky M."/>
            <person name="Burns C."/>
            <person name="Canback B."/>
            <person name="Casselton L.A."/>
            <person name="Cheng C.K."/>
            <person name="Deng J."/>
            <person name="Dietrich F.S."/>
            <person name="Fargo D.C."/>
            <person name="Farman M.L."/>
            <person name="Gathman A.C."/>
            <person name="Goldberg J."/>
            <person name="Guigo R."/>
            <person name="Hoegger P.J."/>
            <person name="Hooker J.B."/>
            <person name="Huggins A."/>
            <person name="James T.Y."/>
            <person name="Kamada T."/>
            <person name="Kilaru S."/>
            <person name="Kodira C."/>
            <person name="Kues U."/>
            <person name="Kupfer D."/>
            <person name="Kwan H.S."/>
            <person name="Lomsadze A."/>
            <person name="Li W."/>
            <person name="Lilly W.W."/>
            <person name="Ma L.J."/>
            <person name="Mackey A.J."/>
            <person name="Manning G."/>
            <person name="Martin F."/>
            <person name="Muraguchi H."/>
            <person name="Natvig D.O."/>
            <person name="Palmerini H."/>
            <person name="Ramesh M.A."/>
            <person name="Rehmeyer C.J."/>
            <person name="Roe B.A."/>
            <person name="Shenoy N."/>
            <person name="Stanke M."/>
            <person name="Ter-Hovhannisyan V."/>
            <person name="Tunlid A."/>
            <person name="Velagapudi R."/>
            <person name="Vision T.J."/>
            <person name="Zeng Q."/>
            <person name="Zolan M.E."/>
            <person name="Pukkila P.J."/>
        </authorList>
    </citation>
    <scope>NUCLEOTIDE SEQUENCE [LARGE SCALE GENOMIC DNA]</scope>
    <source>
        <strain evidence="4">Okayama-7 / 130 / ATCC MYA-4618 / FGSC 9003</strain>
    </source>
</reference>
<feature type="compositionally biased region" description="Polar residues" evidence="1">
    <location>
        <begin position="219"/>
        <end position="230"/>
    </location>
</feature>
<sequence>MPAHSEGKRPPSGGHLFLILLLLVQFFSVAARSSQPQNKFGLNKPNRATNKIVIATLVAPHLIPATARGTAIADSSFASRYTRRTTLISTAAAVGYQVYKHQDSVKYTAKQYIGHPSYWITSLITWWRGETSSNFRRSAPVVFELPPAPVQPNPPFSLKANETLLASGRLPIVLDLNHDLFVFSMTHYRSTFLSTSVPPPSHSNSWAVGSPSPWPPCPTSATTGNNRSQTGSSSGGSGSSGSESRGYYRGAEGSTNGRARVRPSFKGKEKAAPEDSDESDEEDQEETRPEDQDNHQIKEEDIESDSLLGERPTYDQRLPSTNENPNLRLARVLAENIQLARVRGLSRSASQVPEFPRPVRRSSRPTRTSLPRRPSSLRMATTYLPDYHTPGSAPREGEIDVLIPVDFNDDSSTSDLEDDDVVRTATWLRNARPSPSLGRYVRARAPEPESPTPPARGDIPRPEDSDSEPENEPPGPDDSDPDPEDEPPAGSEPDDGDPEGPSPPQDSGLGPHLPGPWGIVLWWIILLILVIHVILNPTSVGPVRHFNGHTVRPFKLDIIRTMLNQASPSLYPFRYTTSETLMTALGDANRQSPFPSASPTVRSPTSTSTATHYEPILIPRSQWSGWEPIFEISSTSAPKQSPSMSADPTGSRSNVSGSSPAPGAAAEPTVYNIIKPGSTIRTSIDTEAHTTIFADLGPLVHECIRSACEDATPIAIIGVIHHSTSTVSFPSLWSTLKATFFGLPEPIAEYFDFGTLPNEWSIVYDCQPLRYLESAALLSVRGLANVWNALSAKCDSVLRILDHSGRRVIKAVDSYTVLLLVVWVSSAFWCLASTDEEDLVRILKEVCIRRLGMRLRVDEPRLEQRERMMETKARRSGEGKGRRRGGTYYSKEHSVRRSKSRAQRLSTMRRSRLASALSRAADTLPSGELEVDFSHAHSSSWQKSPMFSVPVMDSSGDTELPSDFYNDSMSCIWNPQLGRELRQLEKTDDVHWLTDENDGEDGNRSSEGEQGYWGVVDTSVYANLTEDLEVEYDDDDPFNPNLRDTRLTTWPLPSKFFNDEDSGGFTALNNSVSATASSPQSIEHSPLRRKKITFNPATVNWPQPRIRDTYLTRRLFGKARANEIPGNRLPTPRPREATTPKTDVRVYYEIATSKGLLGRSPGA</sequence>
<evidence type="ECO:0000313" key="4">
    <source>
        <dbReference type="Proteomes" id="UP000001861"/>
    </source>
</evidence>
<feature type="signal peptide" evidence="2">
    <location>
        <begin position="1"/>
        <end position="31"/>
    </location>
</feature>
<feature type="region of interest" description="Disordered" evidence="1">
    <location>
        <begin position="866"/>
        <end position="909"/>
    </location>
</feature>
<feature type="region of interest" description="Disordered" evidence="1">
    <location>
        <begin position="634"/>
        <end position="668"/>
    </location>
</feature>
<feature type="region of interest" description="Disordered" evidence="1">
    <location>
        <begin position="438"/>
        <end position="511"/>
    </location>
</feature>
<feature type="compositionally biased region" description="Polar residues" evidence="1">
    <location>
        <begin position="193"/>
        <end position="207"/>
    </location>
</feature>
<feature type="compositionally biased region" description="Basic residues" evidence="1">
    <location>
        <begin position="896"/>
        <end position="909"/>
    </location>
</feature>
<dbReference type="RefSeq" id="XP_001835712.2">
    <property type="nucleotide sequence ID" value="XM_001835660.2"/>
</dbReference>
<dbReference type="EMBL" id="AACS02000008">
    <property type="protein sequence ID" value="EAU86057.2"/>
    <property type="molecule type" value="Genomic_DNA"/>
</dbReference>
<feature type="compositionally biased region" description="Low complexity" evidence="1">
    <location>
        <begin position="595"/>
        <end position="611"/>
    </location>
</feature>
<evidence type="ECO:0000256" key="1">
    <source>
        <dbReference type="SAM" id="MobiDB-lite"/>
    </source>
</evidence>
<proteinExistence type="predicted"/>
<dbReference type="HOGENOM" id="CLU_274966_0_0_1"/>
<feature type="region of interest" description="Disordered" evidence="1">
    <location>
        <begin position="351"/>
        <end position="373"/>
    </location>
</feature>
<keyword evidence="2" id="KW-0732">Signal</keyword>
<feature type="region of interest" description="Disordered" evidence="1">
    <location>
        <begin position="590"/>
        <end position="611"/>
    </location>
</feature>
<feature type="compositionally biased region" description="Low complexity" evidence="1">
    <location>
        <begin position="656"/>
        <end position="666"/>
    </location>
</feature>
<evidence type="ECO:0000313" key="3">
    <source>
        <dbReference type="EMBL" id="EAU86057.2"/>
    </source>
</evidence>
<name>A8NR70_COPC7</name>
<organism evidence="3 4">
    <name type="scientific">Coprinopsis cinerea (strain Okayama-7 / 130 / ATCC MYA-4618 / FGSC 9003)</name>
    <name type="common">Inky cap fungus</name>
    <name type="synonym">Hormographiella aspergillata</name>
    <dbReference type="NCBI Taxonomy" id="240176"/>
    <lineage>
        <taxon>Eukaryota</taxon>
        <taxon>Fungi</taxon>
        <taxon>Dikarya</taxon>
        <taxon>Basidiomycota</taxon>
        <taxon>Agaricomycotina</taxon>
        <taxon>Agaricomycetes</taxon>
        <taxon>Agaricomycetidae</taxon>
        <taxon>Agaricales</taxon>
        <taxon>Agaricineae</taxon>
        <taxon>Psathyrellaceae</taxon>
        <taxon>Coprinopsis</taxon>
    </lineage>
</organism>
<feature type="compositionally biased region" description="Low complexity" evidence="1">
    <location>
        <begin position="240"/>
        <end position="250"/>
    </location>
</feature>
<dbReference type="GeneID" id="6012247"/>
<evidence type="ECO:0000256" key="2">
    <source>
        <dbReference type="SAM" id="SignalP"/>
    </source>
</evidence>
<feature type="chain" id="PRO_5002724777" description="SUN domain-containing protein" evidence="2">
    <location>
        <begin position="32"/>
        <end position="1163"/>
    </location>
</feature>
<feature type="compositionally biased region" description="Polar residues" evidence="1">
    <location>
        <begin position="634"/>
        <end position="655"/>
    </location>
</feature>
<feature type="compositionally biased region" description="Basic and acidic residues" evidence="1">
    <location>
        <begin position="286"/>
        <end position="299"/>
    </location>
</feature>
<feature type="compositionally biased region" description="Acidic residues" evidence="1">
    <location>
        <begin position="274"/>
        <end position="285"/>
    </location>
</feature>
<comment type="caution">
    <text evidence="3">The sequence shown here is derived from an EMBL/GenBank/DDBJ whole genome shotgun (WGS) entry which is preliminary data.</text>
</comment>
<protein>
    <recommendedName>
        <fullName evidence="5">SUN domain-containing protein</fullName>
    </recommendedName>
</protein>
<feature type="compositionally biased region" description="Acidic residues" evidence="1">
    <location>
        <begin position="465"/>
        <end position="498"/>
    </location>
</feature>
<evidence type="ECO:0008006" key="5">
    <source>
        <dbReference type="Google" id="ProtNLM"/>
    </source>
</evidence>